<reference evidence="2 3" key="1">
    <citation type="journal article" date="2017" name="Biotechnol. Biofuels">
        <title>Differential beta-glucosidase expression as a function of carbon source availability in Talaromyces amestolkiae: a genomic and proteomic approach.</title>
        <authorList>
            <person name="de Eugenio L.I."/>
            <person name="Mendez-Liter J.A."/>
            <person name="Nieto-Dominguez M."/>
            <person name="Alonso L."/>
            <person name="Gil-Munoz J."/>
            <person name="Barriuso J."/>
            <person name="Prieto A."/>
            <person name="Martinez M.J."/>
        </authorList>
    </citation>
    <scope>NUCLEOTIDE SEQUENCE [LARGE SCALE GENOMIC DNA]</scope>
    <source>
        <strain evidence="2 3">CIB</strain>
    </source>
</reference>
<dbReference type="OrthoDB" id="4227073at2759"/>
<evidence type="ECO:0000313" key="2">
    <source>
        <dbReference type="EMBL" id="RAO65160.1"/>
    </source>
</evidence>
<proteinExistence type="predicted"/>
<comment type="caution">
    <text evidence="2">The sequence shown here is derived from an EMBL/GenBank/DDBJ whole genome shotgun (WGS) entry which is preliminary data.</text>
</comment>
<dbReference type="Proteomes" id="UP000249363">
    <property type="component" value="Unassembled WGS sequence"/>
</dbReference>
<feature type="compositionally biased region" description="Basic residues" evidence="1">
    <location>
        <begin position="83"/>
        <end position="103"/>
    </location>
</feature>
<evidence type="ECO:0000256" key="1">
    <source>
        <dbReference type="SAM" id="MobiDB-lite"/>
    </source>
</evidence>
<feature type="region of interest" description="Disordered" evidence="1">
    <location>
        <begin position="83"/>
        <end position="115"/>
    </location>
</feature>
<dbReference type="EMBL" id="MIKG01000001">
    <property type="protein sequence ID" value="RAO65160.1"/>
    <property type="molecule type" value="Genomic_DNA"/>
</dbReference>
<protein>
    <submittedName>
        <fullName evidence="2">Uncharacterized protein</fullName>
    </submittedName>
</protein>
<keyword evidence="3" id="KW-1185">Reference proteome</keyword>
<dbReference type="STRING" id="1196081.A0A364KNN0"/>
<accession>A0A364KNN0</accession>
<name>A0A364KNN0_TALAM</name>
<feature type="region of interest" description="Disordered" evidence="1">
    <location>
        <begin position="25"/>
        <end position="45"/>
    </location>
</feature>
<gene>
    <name evidence="2" type="ORF">BHQ10_001172</name>
</gene>
<dbReference type="RefSeq" id="XP_040729677.1">
    <property type="nucleotide sequence ID" value="XM_040873179.1"/>
</dbReference>
<sequence length="251" mass="29017">MSVRRHYSWPFSGSASGARAEELRYNPRKVGSLLSTSNPQRSTKRFTAVDQPFGPALSLYSSSEEEVILSSAGILDSKIEKRQLRRQRRERRAEHKRRRHERRQRSAEANNNEDGATEEIIISSITQANEAPIAIMRRFVWPHLEKARHFFLSLHTFQYLTGSWTSHLRRVGPTDKKSHEIKARYAAKLASSSKPSLSPKQPSADEGGMSLSIPDRNEWMLRPERRHRRCHSEQPRAWREPNPGLWTLAEE</sequence>
<feature type="compositionally biased region" description="Low complexity" evidence="1">
    <location>
        <begin position="189"/>
        <end position="204"/>
    </location>
</feature>
<organism evidence="2 3">
    <name type="scientific">Talaromyces amestolkiae</name>
    <dbReference type="NCBI Taxonomy" id="1196081"/>
    <lineage>
        <taxon>Eukaryota</taxon>
        <taxon>Fungi</taxon>
        <taxon>Dikarya</taxon>
        <taxon>Ascomycota</taxon>
        <taxon>Pezizomycotina</taxon>
        <taxon>Eurotiomycetes</taxon>
        <taxon>Eurotiomycetidae</taxon>
        <taxon>Eurotiales</taxon>
        <taxon>Trichocomaceae</taxon>
        <taxon>Talaromyces</taxon>
        <taxon>Talaromyces sect. Talaromyces</taxon>
    </lineage>
</organism>
<evidence type="ECO:0000313" key="3">
    <source>
        <dbReference type="Proteomes" id="UP000249363"/>
    </source>
</evidence>
<dbReference type="AlphaFoldDB" id="A0A364KNN0"/>
<dbReference type="GeneID" id="63790389"/>
<feature type="region of interest" description="Disordered" evidence="1">
    <location>
        <begin position="189"/>
        <end position="251"/>
    </location>
</feature>